<evidence type="ECO:0000313" key="1">
    <source>
        <dbReference type="EMBL" id="OFJ48086.1"/>
    </source>
</evidence>
<name>A0A1E8PP62_9BURK</name>
<accession>A0A1E8PP62</accession>
<dbReference type="Proteomes" id="UP000092634">
    <property type="component" value="Unassembled WGS sequence"/>
</dbReference>
<gene>
    <name evidence="1" type="ORF">BA896_002950</name>
</gene>
<organism evidence="1 2">
    <name type="scientific">Janthinobacterium lividum</name>
    <dbReference type="NCBI Taxonomy" id="29581"/>
    <lineage>
        <taxon>Bacteria</taxon>
        <taxon>Pseudomonadati</taxon>
        <taxon>Pseudomonadota</taxon>
        <taxon>Betaproteobacteria</taxon>
        <taxon>Burkholderiales</taxon>
        <taxon>Oxalobacteraceae</taxon>
        <taxon>Janthinobacterium</taxon>
    </lineage>
</organism>
<evidence type="ECO:0000313" key="2">
    <source>
        <dbReference type="Proteomes" id="UP000092634"/>
    </source>
</evidence>
<proteinExistence type="predicted"/>
<sequence length="111" mass="13553">MMNNKLQYKFTPEFFVGDGVDFVHEWKHDQLDYRSKEETLKEMVAWCFENWNIDPNWNHEWQFTSTSDVVHSYNHESGSWQTVEFNHRFYLGTDDDAWAALFKLMWSNFIE</sequence>
<comment type="caution">
    <text evidence="1">The sequence shown here is derived from an EMBL/GenBank/DDBJ whole genome shotgun (WGS) entry which is preliminary data.</text>
</comment>
<reference evidence="1 2" key="1">
    <citation type="submission" date="2016-10" db="EMBL/GenBank/DDBJ databases">
        <title>Updated version of Genome Assembly of Janthinobacterium lividum ERGS5:01.</title>
        <authorList>
            <person name="Kumar R."/>
            <person name="Acharya V."/>
            <person name="Singh D."/>
        </authorList>
    </citation>
    <scope>NUCLEOTIDE SEQUENCE [LARGE SCALE GENOMIC DNA]</scope>
    <source>
        <strain evidence="1 2">ERGS5:01</strain>
    </source>
</reference>
<dbReference type="AlphaFoldDB" id="A0A1E8PP62"/>
<protein>
    <submittedName>
        <fullName evidence="1">Uncharacterized protein</fullName>
    </submittedName>
</protein>
<dbReference type="EMBL" id="MAQB02000001">
    <property type="protein sequence ID" value="OFJ48086.1"/>
    <property type="molecule type" value="Genomic_DNA"/>
</dbReference>